<dbReference type="InterPro" id="IPR029479">
    <property type="entry name" value="Nitroreductase"/>
</dbReference>
<dbReference type="GO" id="GO:0016491">
    <property type="term" value="F:oxidoreductase activity"/>
    <property type="evidence" value="ECO:0007669"/>
    <property type="project" value="InterPro"/>
</dbReference>
<sequence>MTQDIALPAPKIDDELMKAFSERKSSRSYEGKEIPLQTLSELLWAAYGNNGKRDHYFQDAFPSGKTVPSTSNGYVFRDTLFVFTKKAIYKYDADQNTLIFVKDGDFLEATGFQDFVKDASISIVMIADFKYLKEHPSERAKENYSDNLKCKFAATIDASYISQNIYLYAALHGLKTVVREGAGREDALLKLLGLNGDYHLIVSQSVGY</sequence>
<dbReference type="Pfam" id="PF00881">
    <property type="entry name" value="Nitroreductase"/>
    <property type="match status" value="1"/>
</dbReference>
<gene>
    <name evidence="2" type="ORF">LY90DRAFT_503217</name>
</gene>
<keyword evidence="3" id="KW-1185">Reference proteome</keyword>
<protein>
    <submittedName>
        <fullName evidence="2">Nitroreductase</fullName>
    </submittedName>
</protein>
<evidence type="ECO:0000313" key="3">
    <source>
        <dbReference type="Proteomes" id="UP000193920"/>
    </source>
</evidence>
<dbReference type="Gene3D" id="3.40.109.10">
    <property type="entry name" value="NADH Oxidase"/>
    <property type="match status" value="1"/>
</dbReference>
<dbReference type="CDD" id="cd02142">
    <property type="entry name" value="McbC_SagB-like_oxidoreductase"/>
    <property type="match status" value="1"/>
</dbReference>
<dbReference type="InterPro" id="IPR052544">
    <property type="entry name" value="Bacteriocin_Proc_Enz"/>
</dbReference>
<dbReference type="PANTHER" id="PTHR43745:SF2">
    <property type="entry name" value="NITROREDUCTASE MJ1384-RELATED"/>
    <property type="match status" value="1"/>
</dbReference>
<reference evidence="2 3" key="1">
    <citation type="submission" date="2016-08" db="EMBL/GenBank/DDBJ databases">
        <title>A Parts List for Fungal Cellulosomes Revealed by Comparative Genomics.</title>
        <authorList>
            <consortium name="DOE Joint Genome Institute"/>
            <person name="Haitjema C.H."/>
            <person name="Gilmore S.P."/>
            <person name="Henske J.K."/>
            <person name="Solomon K.V."/>
            <person name="De Groot R."/>
            <person name="Kuo A."/>
            <person name="Mondo S.J."/>
            <person name="Salamov A.A."/>
            <person name="Labutti K."/>
            <person name="Zhao Z."/>
            <person name="Chiniquy J."/>
            <person name="Barry K."/>
            <person name="Brewer H.M."/>
            <person name="Purvine S.O."/>
            <person name="Wright A.T."/>
            <person name="Boxma B."/>
            <person name="Van Alen T."/>
            <person name="Hackstein J.H."/>
            <person name="Baker S.E."/>
            <person name="Grigoriev I.V."/>
            <person name="O'Malley M.A."/>
        </authorList>
    </citation>
    <scope>NUCLEOTIDE SEQUENCE [LARGE SCALE GENOMIC DNA]</scope>
    <source>
        <strain evidence="2 3">G1</strain>
    </source>
</reference>
<comment type="caution">
    <text evidence="2">The sequence shown here is derived from an EMBL/GenBank/DDBJ whole genome shotgun (WGS) entry which is preliminary data.</text>
</comment>
<dbReference type="EMBL" id="MCOG01000034">
    <property type="protein sequence ID" value="ORY73359.1"/>
    <property type="molecule type" value="Genomic_DNA"/>
</dbReference>
<name>A0A1Y2EP89_9FUNG</name>
<dbReference type="Proteomes" id="UP000193920">
    <property type="component" value="Unassembled WGS sequence"/>
</dbReference>
<evidence type="ECO:0000259" key="1">
    <source>
        <dbReference type="Pfam" id="PF00881"/>
    </source>
</evidence>
<feature type="domain" description="Nitroreductase" evidence="1">
    <location>
        <begin position="22"/>
        <end position="208"/>
    </location>
</feature>
<accession>A0A1Y2EP89</accession>
<dbReference type="PANTHER" id="PTHR43745">
    <property type="entry name" value="NITROREDUCTASE MJ1384-RELATED"/>
    <property type="match status" value="1"/>
</dbReference>
<organism evidence="2 3">
    <name type="scientific">Neocallimastix californiae</name>
    <dbReference type="NCBI Taxonomy" id="1754190"/>
    <lineage>
        <taxon>Eukaryota</taxon>
        <taxon>Fungi</taxon>
        <taxon>Fungi incertae sedis</taxon>
        <taxon>Chytridiomycota</taxon>
        <taxon>Chytridiomycota incertae sedis</taxon>
        <taxon>Neocallimastigomycetes</taxon>
        <taxon>Neocallimastigales</taxon>
        <taxon>Neocallimastigaceae</taxon>
        <taxon>Neocallimastix</taxon>
    </lineage>
</organism>
<dbReference type="AlphaFoldDB" id="A0A1Y2EP89"/>
<evidence type="ECO:0000313" key="2">
    <source>
        <dbReference type="EMBL" id="ORY73359.1"/>
    </source>
</evidence>
<dbReference type="InterPro" id="IPR000415">
    <property type="entry name" value="Nitroreductase-like"/>
</dbReference>
<proteinExistence type="predicted"/>
<dbReference type="SUPFAM" id="SSF55469">
    <property type="entry name" value="FMN-dependent nitroreductase-like"/>
    <property type="match status" value="1"/>
</dbReference>